<proteinExistence type="predicted"/>
<evidence type="ECO:0000313" key="1">
    <source>
        <dbReference type="EMBL" id="NWE16468.1"/>
    </source>
</evidence>
<dbReference type="SUPFAM" id="SSF81901">
    <property type="entry name" value="HCP-like"/>
    <property type="match status" value="1"/>
</dbReference>
<dbReference type="Proteomes" id="UP000531950">
    <property type="component" value="Unassembled WGS sequence"/>
</dbReference>
<comment type="caution">
    <text evidence="1">The sequence shown here is derived from an EMBL/GenBank/DDBJ whole genome shotgun (WGS) entry which is preliminary data.</text>
</comment>
<dbReference type="InterPro" id="IPR011990">
    <property type="entry name" value="TPR-like_helical_dom_sf"/>
</dbReference>
<sequence length="331" mass="36184">MYIDPDVSSKLSTLITQLNDQKASLPAPLNATLAELTDAARKIGSALFRRGKIDDAAFYLTFPALNGDAQSQYAMATCTGYIFGAFRYAFPETKKWLRLAAAQNNVFALMWLGDTESLAKARELSMAAVAAGNAQGMLNMYTLTQDIAWLTQAAATGNSKAQFKLAQAYREHPGLMTNAVERNALIEEMCQKSADSGYPPALYDRVYPQTSTASTLEKQQRFAQLVAAGELEGIQEYGYALAGMPWKGAKKARTYGLEKDLPKARALLKFARDRNVGIESVDQLDADLEEILHQMSPKQYDASLSILAELNSKVLLVAQFNEPKVVLGSGN</sequence>
<evidence type="ECO:0008006" key="3">
    <source>
        <dbReference type="Google" id="ProtNLM"/>
    </source>
</evidence>
<dbReference type="Gene3D" id="1.25.40.10">
    <property type="entry name" value="Tetratricopeptide repeat domain"/>
    <property type="match status" value="1"/>
</dbReference>
<gene>
    <name evidence="1" type="ORF">HX822_26300</name>
</gene>
<reference evidence="1 2" key="1">
    <citation type="submission" date="2020-04" db="EMBL/GenBank/DDBJ databases">
        <title>Molecular characterization of pseudomonads from Agaricus bisporus reveal novel blotch 2 pathogens in Western Europe.</title>
        <authorList>
            <person name="Taparia T."/>
            <person name="Krijger M."/>
            <person name="Haynes E."/>
            <person name="Elpinstone J.G."/>
            <person name="Noble R."/>
            <person name="Van Der Wolf J."/>
        </authorList>
    </citation>
    <scope>NUCLEOTIDE SEQUENCE [LARGE SCALE GENOMIC DNA]</scope>
    <source>
        <strain evidence="1 2">IPO3782</strain>
    </source>
</reference>
<dbReference type="EMBL" id="JACARG010000053">
    <property type="protein sequence ID" value="NWE16468.1"/>
    <property type="molecule type" value="Genomic_DNA"/>
</dbReference>
<evidence type="ECO:0000313" key="2">
    <source>
        <dbReference type="Proteomes" id="UP000531950"/>
    </source>
</evidence>
<dbReference type="AlphaFoldDB" id="A0A7Y8EKP2"/>
<organism evidence="1 2">
    <name type="scientific">Pseudomonas yamanorum</name>
    <dbReference type="NCBI Taxonomy" id="515393"/>
    <lineage>
        <taxon>Bacteria</taxon>
        <taxon>Pseudomonadati</taxon>
        <taxon>Pseudomonadota</taxon>
        <taxon>Gammaproteobacteria</taxon>
        <taxon>Pseudomonadales</taxon>
        <taxon>Pseudomonadaceae</taxon>
        <taxon>Pseudomonas</taxon>
    </lineage>
</organism>
<dbReference type="RefSeq" id="WP_177079452.1">
    <property type="nucleotide sequence ID" value="NZ_JACARG010000053.1"/>
</dbReference>
<protein>
    <recommendedName>
        <fullName evidence="3">Sel1 repeat family protein</fullName>
    </recommendedName>
</protein>
<accession>A0A7Y8EKP2</accession>
<name>A0A7Y8EKP2_9PSED</name>